<dbReference type="OrthoDB" id="3694382at2759"/>
<sequence length="374" mass="43416">MEVNYEASLEELMTNTKEFLENGLEHTHSYSVPWMILDVFKPVASIDVLGKVMWYWQVKEIMKKLDAHVIKGFHMLETLCGAKERALTFQTICWIVGGYGIDLFSPVEGTPALDSATAMQTFSLESRRNDESRYPNYRVFIMRSQYTMGTYTYGVCLTHWPSKPHGLPDDYIMTESKSRECRNFLEVYSKHVKSLGILRENSNVSTEVSDRQTSTQLPIQVEWMVFSNLLAQHFYTKFEPYYQWGERPNRTTKAGGFVRQIEREGKDLGTFISESLFNKYRMSVASTSTELPANALMSVQIEITCSNDAGDNPDFVKNMVASLYDNDYSEADWEDYNRTEPSEDRVWLPEDAGWAPEDPYWWLQDQKWSLRYPS</sequence>
<proteinExistence type="predicted"/>
<dbReference type="AlphaFoldDB" id="A0A4Q4SJF2"/>
<gene>
    <name evidence="1" type="ORF">AA0113_g2858</name>
</gene>
<organism evidence="1 2">
    <name type="scientific">Alternaria arborescens</name>
    <dbReference type="NCBI Taxonomy" id="156630"/>
    <lineage>
        <taxon>Eukaryota</taxon>
        <taxon>Fungi</taxon>
        <taxon>Dikarya</taxon>
        <taxon>Ascomycota</taxon>
        <taxon>Pezizomycotina</taxon>
        <taxon>Dothideomycetes</taxon>
        <taxon>Pleosporomycetidae</taxon>
        <taxon>Pleosporales</taxon>
        <taxon>Pleosporineae</taxon>
        <taxon>Pleosporaceae</taxon>
        <taxon>Alternaria</taxon>
        <taxon>Alternaria sect. Alternaria</taxon>
    </lineage>
</organism>
<evidence type="ECO:0000313" key="1">
    <source>
        <dbReference type="EMBL" id="RYO70804.1"/>
    </source>
</evidence>
<dbReference type="Proteomes" id="UP000293823">
    <property type="component" value="Unassembled WGS sequence"/>
</dbReference>
<evidence type="ECO:0000313" key="2">
    <source>
        <dbReference type="Proteomes" id="UP000293823"/>
    </source>
</evidence>
<keyword evidence="2" id="KW-1185">Reference proteome</keyword>
<comment type="caution">
    <text evidence="1">The sequence shown here is derived from an EMBL/GenBank/DDBJ whole genome shotgun (WGS) entry which is preliminary data.</text>
</comment>
<accession>A0A4Q4SJF2</accession>
<dbReference type="EMBL" id="PEJP01000009">
    <property type="protein sequence ID" value="RYO70804.1"/>
    <property type="molecule type" value="Genomic_DNA"/>
</dbReference>
<protein>
    <submittedName>
        <fullName evidence="1">Uncharacterized protein</fullName>
    </submittedName>
</protein>
<name>A0A4Q4SJF2_9PLEO</name>
<reference evidence="2" key="1">
    <citation type="journal article" date="2019" name="bioRxiv">
        <title>Genomics, evolutionary history and diagnostics of the Alternaria alternata species group including apple and Asian pear pathotypes.</title>
        <authorList>
            <person name="Armitage A.D."/>
            <person name="Cockerton H.M."/>
            <person name="Sreenivasaprasad S."/>
            <person name="Woodhall J.W."/>
            <person name="Lane C.R."/>
            <person name="Harrison R.J."/>
            <person name="Clarkson J.P."/>
        </authorList>
    </citation>
    <scope>NUCLEOTIDE SEQUENCE [LARGE SCALE GENOMIC DNA]</scope>
    <source>
        <strain evidence="2">RGR 97.0016</strain>
    </source>
</reference>